<protein>
    <submittedName>
        <fullName evidence="4">Uncharacterized protein</fullName>
    </submittedName>
</protein>
<sequence>MAFFIVILILLFIYFIFDYHFCSKGLVFYLGNKSLKILKKCNNIEKVYRSTIYLMHPFLQHIFVHLYYLYLEKKKSYLNGLISEKLGNNTNNSNNNCIHHFLIRIIENIKNFIYIKLLNIFIFIVEYTNIYENINFNFHINTREVLNNNNFGTVIIDYYLPNATTKKKNVKDDKLNNSDKIDLYDLVNINRQKKINLILIDNKWKRILNIEKVDDANVQYLYLQDTVLIQYLQFSRILNNDLIKNINDRNEDKGIQYIKEKEKTYKGEEINSKQKNITLTNKEPKEEIQRNNVIKEQIDEKLKYIMINTRELENKINLKNNIIANEEIEENIIIEEKELNEKLKNKEKIQNNNNNNNINKNKENVIKDKLNMYLNHLKYKNIKGIIIIVPEIFYNYINIKDMKNKIPLYYFLTKDIKIDSFTIIAKLLGYICVHIHINVNFGLSIPFIFKTKNTNIFNLSNNFNFHKNKNSINIYNKDRDTNIEKEEDSSYINSLKNSFIFNNETNEHEQIRSSSSYISYDEKEKINSNNKSYNNNGINNFENNSNNIYKNYDFKVNYNNENFSSEEINTPLFSSPFSFFSDNYNDLNIAMNHFKIIFKNYNFIFLSFNDGTNILLNYFLEKIYKKRKKKGMDEHMNSQFNLNNANVYKYHLQKYKGNEDIKKDSCDNVNEKKNNSRTFQSNRNEEEKEFINIQNKNNIMNLFFKDKKKLKENKEKKLIGLKRSNVEIISDDSKKKEKKTLYNIYDKEEEKEDKIDEKNLEDSNGSFDEVEVFNEVVNEQIKQKVIPDEEEEEEEEEDDIDEEKDEEEEKVEEKEDYVVYDNYYEEDENDNGENEGGDEEYLEEEKIKDINENLKKEKSKKKNNKKNIENHKIEKTKNNKKKWKSEKIESLLSLSKLNNIFNKSTDIILEKNNEEYKSKDEKNESKLSNSSNTKITKKNMDSNTNKVHSNNKYTNLNLTNFTSFIKKNSNIHQNFSAENIKKNIEHQVKSNDNFLENLKKKKIKLNVLKTLGNKDSKMKDDALKDASGFSQKFRYSFFKIKNKFKQNFNNSENKIAQDKKIVERDKMNINSFNKNKNRKDSEENSSTLVDYNYDDYRKKHTKELCILINFSYNNMFDIFNYPDDFTEKKKKKFSLIHKIFYSLNVFFNSFSTLIKQRYFFSCTEELTKFLKMSLFFNYDGKSIYNINSQNNMENNILFGINKNCSSCGMKLKYLNDCYCILRNENDLVNNVSNNGINCTNNSNNINLGSDSYNLHKCYKDTGNCNKSSFNSIPNHSNNNKDPNKTYNKCSDNLNYNVINCNNIISTKNDCAIICHNCNKNISCRYNITNENDEYCTNNNIYKNEYIFYDNYCLNDISDKLNNLRNRRKNDKSYDLSKKINTIIKNSENYYNFINENNSSINNEYLIKSKKKEKKKNFCDKNNEASVNIPCSKSNTLEDNLDNNNLIYNDINNLNDINIRNLKNIKYEDNSENKINIHFNIEKLHEKWKVYFENNKLCLSNQDYFLFNLSFIYNIYNYLILIYICTYFREDSYFNFCDNQKFYQFIKKVHSFNKKKECCWSIRHLCDTSVIPNFFDFKDYKLLKAFFFLLQNSSNMFISKNIEYFNFPVVLIFCSDSKNFNFNHLDIIKISKNNNIIYLLYKRGNEGLFLSGLKPFIWIHKVLFDFVESIFSSSYDN</sequence>
<evidence type="ECO:0000256" key="2">
    <source>
        <dbReference type="SAM" id="MobiDB-lite"/>
    </source>
</evidence>
<feature type="compositionally biased region" description="Acidic residues" evidence="2">
    <location>
        <begin position="823"/>
        <end position="843"/>
    </location>
</feature>
<dbReference type="VEuPathDB" id="PlasmoDB:PGAL8A_00159700"/>
<proteinExistence type="predicted"/>
<accession>A0A1J1GN48</accession>
<organism evidence="4 5">
    <name type="scientific">Plasmodium gallinaceum</name>
    <dbReference type="NCBI Taxonomy" id="5849"/>
    <lineage>
        <taxon>Eukaryota</taxon>
        <taxon>Sar</taxon>
        <taxon>Alveolata</taxon>
        <taxon>Apicomplexa</taxon>
        <taxon>Aconoidasida</taxon>
        <taxon>Haemosporida</taxon>
        <taxon>Plasmodiidae</taxon>
        <taxon>Plasmodium</taxon>
        <taxon>Plasmodium (Haemamoeba)</taxon>
    </lineage>
</organism>
<keyword evidence="3" id="KW-0472">Membrane</keyword>
<dbReference type="Proteomes" id="UP000220797">
    <property type="component" value="Unassembled WGS sequence"/>
</dbReference>
<dbReference type="EMBL" id="CVMV01000019">
    <property type="protein sequence ID" value="CRG93889.1"/>
    <property type="molecule type" value="Genomic_DNA"/>
</dbReference>
<gene>
    <name evidence="4" type="ORF">PGAL8A_00159700</name>
</gene>
<feature type="transmembrane region" description="Helical" evidence="3">
    <location>
        <begin position="6"/>
        <end position="30"/>
    </location>
</feature>
<evidence type="ECO:0000313" key="4">
    <source>
        <dbReference type="EMBL" id="CRG93889.1"/>
    </source>
</evidence>
<reference evidence="4" key="1">
    <citation type="submission" date="2015-04" db="EMBL/GenBank/DDBJ databases">
        <authorList>
            <consortium name="Pathogen Informatics"/>
        </authorList>
    </citation>
    <scope>NUCLEOTIDE SEQUENCE [LARGE SCALE GENOMIC DNA]</scope>
    <source>
        <strain evidence="4">8A</strain>
    </source>
</reference>
<keyword evidence="3" id="KW-0812">Transmembrane</keyword>
<keyword evidence="5" id="KW-1185">Reference proteome</keyword>
<dbReference type="OrthoDB" id="392868at2759"/>
<feature type="compositionally biased region" description="Polar residues" evidence="2">
    <location>
        <begin position="941"/>
        <end position="951"/>
    </location>
</feature>
<feature type="region of interest" description="Disordered" evidence="2">
    <location>
        <begin position="779"/>
        <end position="881"/>
    </location>
</feature>
<evidence type="ECO:0000256" key="1">
    <source>
        <dbReference type="SAM" id="Coils"/>
    </source>
</evidence>
<evidence type="ECO:0000256" key="3">
    <source>
        <dbReference type="SAM" id="Phobius"/>
    </source>
</evidence>
<feature type="compositionally biased region" description="Basic and acidic residues" evidence="2">
    <location>
        <begin position="844"/>
        <end position="856"/>
    </location>
</feature>
<dbReference type="GeneID" id="39730122"/>
<feature type="coiled-coil region" evidence="1">
    <location>
        <begin position="309"/>
        <end position="352"/>
    </location>
</feature>
<keyword evidence="3" id="KW-1133">Transmembrane helix</keyword>
<comment type="caution">
    <text evidence="4">The sequence shown here is derived from an EMBL/GenBank/DDBJ whole genome shotgun (WGS) entry which is preliminary data.</text>
</comment>
<feature type="compositionally biased region" description="Acidic residues" evidence="2">
    <location>
        <begin position="788"/>
        <end position="810"/>
    </location>
</feature>
<feature type="compositionally biased region" description="Basic and acidic residues" evidence="2">
    <location>
        <begin position="916"/>
        <end position="925"/>
    </location>
</feature>
<keyword evidence="1" id="KW-0175">Coiled coil</keyword>
<dbReference type="OMA" id="DYNFCSK"/>
<feature type="transmembrane region" description="Helical" evidence="3">
    <location>
        <begin position="51"/>
        <end position="70"/>
    </location>
</feature>
<feature type="compositionally biased region" description="Basic and acidic residues" evidence="2">
    <location>
        <begin position="866"/>
        <end position="877"/>
    </location>
</feature>
<dbReference type="RefSeq" id="XP_028526710.1">
    <property type="nucleotide sequence ID" value="XM_028675150.1"/>
</dbReference>
<feature type="region of interest" description="Disordered" evidence="2">
    <location>
        <begin position="916"/>
        <end position="951"/>
    </location>
</feature>
<evidence type="ECO:0000313" key="5">
    <source>
        <dbReference type="Proteomes" id="UP000220797"/>
    </source>
</evidence>
<name>A0A1J1GN48_PLAGA</name>